<protein>
    <recommendedName>
        <fullName evidence="2">UPF0102 protein J2S73_002638</fullName>
    </recommendedName>
</protein>
<keyword evidence="3" id="KW-0255">Endonuclease</keyword>
<keyword evidence="3" id="KW-0378">Hydrolase</keyword>
<comment type="similarity">
    <text evidence="1 2">Belongs to the UPF0102 family.</text>
</comment>
<keyword evidence="4" id="KW-1185">Reference proteome</keyword>
<gene>
    <name evidence="3" type="ORF">J2S73_002638</name>
</gene>
<comment type="caution">
    <text evidence="3">The sequence shown here is derived from an EMBL/GenBank/DDBJ whole genome shotgun (WGS) entry which is preliminary data.</text>
</comment>
<dbReference type="GO" id="GO:0003676">
    <property type="term" value="F:nucleic acid binding"/>
    <property type="evidence" value="ECO:0007669"/>
    <property type="project" value="InterPro"/>
</dbReference>
<dbReference type="InterPro" id="IPR011335">
    <property type="entry name" value="Restrct_endonuc-II-like"/>
</dbReference>
<evidence type="ECO:0000313" key="4">
    <source>
        <dbReference type="Proteomes" id="UP001229244"/>
    </source>
</evidence>
<dbReference type="GO" id="GO:0004519">
    <property type="term" value="F:endonuclease activity"/>
    <property type="evidence" value="ECO:0007669"/>
    <property type="project" value="UniProtKB-KW"/>
</dbReference>
<sequence>MTAPVPPAGRQQAYRWGLAAETRAAIALILKGYRIIGRRVRTGAGEIDLVARRGSTVAIVEVKARADPAVALEAVGPKAQHRLSRAAAAWLARNPAYADHTLRFDIVVVTPGRWPQHLSNAFEERTRF</sequence>
<dbReference type="Proteomes" id="UP001229244">
    <property type="component" value="Unassembled WGS sequence"/>
</dbReference>
<dbReference type="AlphaFoldDB" id="A0AAE4ASE7"/>
<dbReference type="Gene3D" id="3.40.1350.10">
    <property type="match status" value="1"/>
</dbReference>
<dbReference type="SUPFAM" id="SSF52980">
    <property type="entry name" value="Restriction endonuclease-like"/>
    <property type="match status" value="1"/>
</dbReference>
<dbReference type="EMBL" id="JAUSUL010000002">
    <property type="protein sequence ID" value="MDQ0316181.1"/>
    <property type="molecule type" value="Genomic_DNA"/>
</dbReference>
<dbReference type="InterPro" id="IPR003509">
    <property type="entry name" value="UPF0102_YraN-like"/>
</dbReference>
<accession>A0AAE4ASE7</accession>
<evidence type="ECO:0000256" key="1">
    <source>
        <dbReference type="ARBA" id="ARBA00006738"/>
    </source>
</evidence>
<organism evidence="3 4">
    <name type="scientific">Amorphus orientalis</name>
    <dbReference type="NCBI Taxonomy" id="649198"/>
    <lineage>
        <taxon>Bacteria</taxon>
        <taxon>Pseudomonadati</taxon>
        <taxon>Pseudomonadota</taxon>
        <taxon>Alphaproteobacteria</taxon>
        <taxon>Hyphomicrobiales</taxon>
        <taxon>Amorphaceae</taxon>
        <taxon>Amorphus</taxon>
    </lineage>
</organism>
<dbReference type="NCBIfam" id="NF009151">
    <property type="entry name" value="PRK12497.1-5"/>
    <property type="match status" value="1"/>
</dbReference>
<dbReference type="PANTHER" id="PTHR34039:SF1">
    <property type="entry name" value="UPF0102 PROTEIN YRAN"/>
    <property type="match status" value="1"/>
</dbReference>
<name>A0AAE4ASE7_9HYPH</name>
<dbReference type="InterPro" id="IPR011856">
    <property type="entry name" value="tRNA_endonuc-like_dom_sf"/>
</dbReference>
<dbReference type="RefSeq" id="WP_306886008.1">
    <property type="nucleotide sequence ID" value="NZ_JAUSUL010000002.1"/>
</dbReference>
<keyword evidence="3" id="KW-0540">Nuclease</keyword>
<evidence type="ECO:0000256" key="2">
    <source>
        <dbReference type="HAMAP-Rule" id="MF_00048"/>
    </source>
</evidence>
<dbReference type="Pfam" id="PF02021">
    <property type="entry name" value="UPF0102"/>
    <property type="match status" value="1"/>
</dbReference>
<dbReference type="HAMAP" id="MF_00048">
    <property type="entry name" value="UPF0102"/>
    <property type="match status" value="1"/>
</dbReference>
<proteinExistence type="inferred from homology"/>
<dbReference type="PANTHER" id="PTHR34039">
    <property type="entry name" value="UPF0102 PROTEIN YRAN"/>
    <property type="match status" value="1"/>
</dbReference>
<evidence type="ECO:0000313" key="3">
    <source>
        <dbReference type="EMBL" id="MDQ0316181.1"/>
    </source>
</evidence>
<reference evidence="3" key="1">
    <citation type="submission" date="2023-07" db="EMBL/GenBank/DDBJ databases">
        <title>Genomic Encyclopedia of Type Strains, Phase IV (KMG-IV): sequencing the most valuable type-strain genomes for metagenomic binning, comparative biology and taxonomic classification.</title>
        <authorList>
            <person name="Goeker M."/>
        </authorList>
    </citation>
    <scope>NUCLEOTIDE SEQUENCE</scope>
    <source>
        <strain evidence="3">DSM 21202</strain>
    </source>
</reference>